<dbReference type="SUPFAM" id="SSF50037">
    <property type="entry name" value="C-terminal domain of transcriptional repressors"/>
    <property type="match status" value="1"/>
</dbReference>
<protein>
    <submittedName>
        <fullName evidence="1">Bifunctional ligase/repressor BirA (Biotin--[acetyl-CoA-carboxylase] ligase) (Biotin--protein ligase) (Biotin-[acetyl-CoA carboxylase] synthetase)</fullName>
    </submittedName>
</protein>
<keyword evidence="1" id="KW-0436">Ligase</keyword>
<dbReference type="Gene3D" id="2.30.30.100">
    <property type="match status" value="1"/>
</dbReference>
<dbReference type="InterPro" id="IPR045864">
    <property type="entry name" value="aa-tRNA-synth_II/BPL/LPL"/>
</dbReference>
<dbReference type="CDD" id="cd16442">
    <property type="entry name" value="BPL"/>
    <property type="match status" value="1"/>
</dbReference>
<keyword evidence="2" id="KW-1185">Reference proteome</keyword>
<gene>
    <name evidence="1" type="ORF">SCF082_LOCUS2197</name>
</gene>
<dbReference type="PANTHER" id="PTHR12835">
    <property type="entry name" value="BIOTIN PROTEIN LIGASE"/>
    <property type="match status" value="1"/>
</dbReference>
<dbReference type="PANTHER" id="PTHR12835:SF5">
    <property type="entry name" value="BIOTIN--PROTEIN LIGASE"/>
    <property type="match status" value="1"/>
</dbReference>
<name>A0ABP0HMJ4_9DINO</name>
<dbReference type="InterPro" id="IPR004408">
    <property type="entry name" value="Biotin_CoA_COase_ligase"/>
</dbReference>
<dbReference type="EMBL" id="CAXAMM010001102">
    <property type="protein sequence ID" value="CAK8990379.1"/>
    <property type="molecule type" value="Genomic_DNA"/>
</dbReference>
<sequence>MHHLRPLVRFKALKTPFPSPQVCRFLMAEERSSLAETRILAEWVDHRHFEEIDSTQSFIEREHESFNQEKLTAVSADFQSAGRGTGDRSWHGEKAQSIMVSFFFRFPAHCDNDFVNSNAPNVTKVLAVSAVDTLEWATDHTFGIKWPNDVVCSGCKVGGILARAVPFNGRLEGIIVGIGINVNTSQEELDRIRRPVWPAASLLTLHGERFDVPRLRRKLLGGFAMELQRFFAGGFAVFRERVNSLEVLMGTKVWFRAHESDEFEGVFEGIQDDGLILLRLADGEVKAFPSGEIIPGPGTK</sequence>
<dbReference type="InterPro" id="IPR008988">
    <property type="entry name" value="Transcriptional_repressor_C"/>
</dbReference>
<evidence type="ECO:0000313" key="1">
    <source>
        <dbReference type="EMBL" id="CAK8990379.1"/>
    </source>
</evidence>
<dbReference type="Proteomes" id="UP001642464">
    <property type="component" value="Unassembled WGS sequence"/>
</dbReference>
<comment type="caution">
    <text evidence="1">The sequence shown here is derived from an EMBL/GenBank/DDBJ whole genome shotgun (WGS) entry which is preliminary data.</text>
</comment>
<dbReference type="Gene3D" id="3.30.930.10">
    <property type="entry name" value="Bira Bifunctional Protein, Domain 2"/>
    <property type="match status" value="1"/>
</dbReference>
<dbReference type="PROSITE" id="PS51733">
    <property type="entry name" value="BPL_LPL_CATALYTIC"/>
    <property type="match status" value="1"/>
</dbReference>
<accession>A0ABP0HMJ4</accession>
<dbReference type="SUPFAM" id="SSF55681">
    <property type="entry name" value="Class II aaRS and biotin synthetases"/>
    <property type="match status" value="1"/>
</dbReference>
<proteinExistence type="predicted"/>
<organism evidence="1 2">
    <name type="scientific">Durusdinium trenchii</name>
    <dbReference type="NCBI Taxonomy" id="1381693"/>
    <lineage>
        <taxon>Eukaryota</taxon>
        <taxon>Sar</taxon>
        <taxon>Alveolata</taxon>
        <taxon>Dinophyceae</taxon>
        <taxon>Suessiales</taxon>
        <taxon>Symbiodiniaceae</taxon>
        <taxon>Durusdinium</taxon>
    </lineage>
</organism>
<dbReference type="Pfam" id="PF03099">
    <property type="entry name" value="BPL_LplA_LipB"/>
    <property type="match status" value="1"/>
</dbReference>
<dbReference type="Pfam" id="PF02237">
    <property type="entry name" value="BPL_C"/>
    <property type="match status" value="1"/>
</dbReference>
<dbReference type="GO" id="GO:0016874">
    <property type="term" value="F:ligase activity"/>
    <property type="evidence" value="ECO:0007669"/>
    <property type="project" value="UniProtKB-KW"/>
</dbReference>
<dbReference type="InterPro" id="IPR004143">
    <property type="entry name" value="BPL_LPL_catalytic"/>
</dbReference>
<dbReference type="InterPro" id="IPR003142">
    <property type="entry name" value="BPL_C"/>
</dbReference>
<reference evidence="1 2" key="1">
    <citation type="submission" date="2024-02" db="EMBL/GenBank/DDBJ databases">
        <authorList>
            <person name="Chen Y."/>
            <person name="Shah S."/>
            <person name="Dougan E. K."/>
            <person name="Thang M."/>
            <person name="Chan C."/>
        </authorList>
    </citation>
    <scope>NUCLEOTIDE SEQUENCE [LARGE SCALE GENOMIC DNA]</scope>
</reference>
<evidence type="ECO:0000313" key="2">
    <source>
        <dbReference type="Proteomes" id="UP001642464"/>
    </source>
</evidence>
<dbReference type="NCBIfam" id="TIGR00121">
    <property type="entry name" value="birA_ligase"/>
    <property type="match status" value="1"/>
</dbReference>